<dbReference type="AlphaFoldDB" id="A0A7X0FBK8"/>
<organism evidence="3 4">
    <name type="scientific">Aminobacter aganoensis</name>
    <dbReference type="NCBI Taxonomy" id="83264"/>
    <lineage>
        <taxon>Bacteria</taxon>
        <taxon>Pseudomonadati</taxon>
        <taxon>Pseudomonadota</taxon>
        <taxon>Alphaproteobacteria</taxon>
        <taxon>Hyphomicrobiales</taxon>
        <taxon>Phyllobacteriaceae</taxon>
        <taxon>Aminobacter</taxon>
    </lineage>
</organism>
<dbReference type="Proteomes" id="UP000536262">
    <property type="component" value="Unassembled WGS sequence"/>
</dbReference>
<comment type="caution">
    <text evidence="3">The sequence shown here is derived from an EMBL/GenBank/DDBJ whole genome shotgun (WGS) entry which is preliminary data.</text>
</comment>
<accession>A0A7X0FBK8</accession>
<gene>
    <name evidence="3" type="ORF">GGR00_004197</name>
</gene>
<evidence type="ECO:0000259" key="2">
    <source>
        <dbReference type="PROSITE" id="PS50110"/>
    </source>
</evidence>
<keyword evidence="1" id="KW-0597">Phosphoprotein</keyword>
<dbReference type="GO" id="GO:0000160">
    <property type="term" value="P:phosphorelay signal transduction system"/>
    <property type="evidence" value="ECO:0007669"/>
    <property type="project" value="InterPro"/>
</dbReference>
<reference evidence="3 4" key="1">
    <citation type="submission" date="2020-08" db="EMBL/GenBank/DDBJ databases">
        <title>Genomic Encyclopedia of Type Strains, Phase IV (KMG-IV): sequencing the most valuable type-strain genomes for metagenomic binning, comparative biology and taxonomic classification.</title>
        <authorList>
            <person name="Goeker M."/>
        </authorList>
    </citation>
    <scope>NUCLEOTIDE SEQUENCE [LARGE SCALE GENOMIC DNA]</scope>
    <source>
        <strain evidence="3 4">DSM 7051</strain>
    </source>
</reference>
<evidence type="ECO:0000256" key="1">
    <source>
        <dbReference type="PROSITE-ProRule" id="PRU00169"/>
    </source>
</evidence>
<dbReference type="EMBL" id="JACHOU010000013">
    <property type="protein sequence ID" value="MBB6356389.1"/>
    <property type="molecule type" value="Genomic_DNA"/>
</dbReference>
<dbReference type="InterPro" id="IPR001789">
    <property type="entry name" value="Sig_transdc_resp-reg_receiver"/>
</dbReference>
<feature type="domain" description="Response regulatory" evidence="2">
    <location>
        <begin position="28"/>
        <end position="145"/>
    </location>
</feature>
<sequence>MKRNDLSPSHGPGTNARTADCQIADLSKVLVVGRSPINRVVVAKIVERSGLKTISEAPDTAASVLRKLAPGTIILDGGSDNRDCDALMPSIMSLRLASGSNLPSVILLSNRAGTPESLSLPSAVDIVVAKPITPERLQPIVEKLIGRG</sequence>
<dbReference type="RefSeq" id="WP_055978024.1">
    <property type="nucleotide sequence ID" value="NZ_BAABEG010000001.1"/>
</dbReference>
<dbReference type="PROSITE" id="PS50110">
    <property type="entry name" value="RESPONSE_REGULATORY"/>
    <property type="match status" value="1"/>
</dbReference>
<dbReference type="Gene3D" id="3.40.50.2300">
    <property type="match status" value="1"/>
</dbReference>
<name>A0A7X0FBK8_9HYPH</name>
<evidence type="ECO:0000313" key="3">
    <source>
        <dbReference type="EMBL" id="MBB6356389.1"/>
    </source>
</evidence>
<evidence type="ECO:0000313" key="4">
    <source>
        <dbReference type="Proteomes" id="UP000536262"/>
    </source>
</evidence>
<proteinExistence type="predicted"/>
<feature type="modified residue" description="4-aspartylphosphate" evidence="1">
    <location>
        <position position="76"/>
    </location>
</feature>
<protein>
    <submittedName>
        <fullName evidence="3">CheY-like chemotaxis protein</fullName>
    </submittedName>
</protein>
<dbReference type="InterPro" id="IPR011006">
    <property type="entry name" value="CheY-like_superfamily"/>
</dbReference>
<dbReference type="SUPFAM" id="SSF52172">
    <property type="entry name" value="CheY-like"/>
    <property type="match status" value="1"/>
</dbReference>
<keyword evidence="4" id="KW-1185">Reference proteome</keyword>